<accession>A0A6I0F7L0</accession>
<sequence length="280" mass="30882">MNKIQIVTDSMTDVPKEIVDKYNIIVVPLTIHFGDTEYRDGIDLTNQEFYERLMKTKELPKTSQVPPKKFYDVFKGIIDEGKEVICINGSGNASGTYQSALIAKEDLETDKVEVFDSLGLSFGGGLLVYEAAKLAVAGGNRRDIMSRLAELKPLIDHVFTVDTLEFLKRGGRLNPMKAVIGGLLNIKPILTVNDGLVEPLDKVRGSKKVFAKMIELAKNRGGDFSDKTVAIAHANNIEAFNKLKDQVEKELKPKEVVLTEVGCTIGTHGGPGTLGMFYYR</sequence>
<dbReference type="InterPro" id="IPR003797">
    <property type="entry name" value="DegV"/>
</dbReference>
<dbReference type="InterPro" id="IPR050270">
    <property type="entry name" value="DegV_domain_contain"/>
</dbReference>
<dbReference type="NCBIfam" id="TIGR00762">
    <property type="entry name" value="DegV"/>
    <property type="match status" value="1"/>
</dbReference>
<dbReference type="GO" id="GO:0008289">
    <property type="term" value="F:lipid binding"/>
    <property type="evidence" value="ECO:0007669"/>
    <property type="project" value="UniProtKB-KW"/>
</dbReference>
<gene>
    <name evidence="2" type="ORF">F8154_11240</name>
</gene>
<dbReference type="RefSeq" id="WP_151861711.1">
    <property type="nucleotide sequence ID" value="NZ_WBZC01000044.1"/>
</dbReference>
<comment type="caution">
    <text evidence="2">The sequence shown here is derived from an EMBL/GenBank/DDBJ whole genome shotgun (WGS) entry which is preliminary data.</text>
</comment>
<keyword evidence="1" id="KW-0446">Lipid-binding</keyword>
<dbReference type="PANTHER" id="PTHR33434:SF2">
    <property type="entry name" value="FATTY ACID-BINDING PROTEIN TM_1468"/>
    <property type="match status" value="1"/>
</dbReference>
<dbReference type="PANTHER" id="PTHR33434">
    <property type="entry name" value="DEGV DOMAIN-CONTAINING PROTEIN DR_1986-RELATED"/>
    <property type="match status" value="1"/>
</dbReference>
<dbReference type="PROSITE" id="PS51482">
    <property type="entry name" value="DEGV"/>
    <property type="match status" value="1"/>
</dbReference>
<evidence type="ECO:0000313" key="3">
    <source>
        <dbReference type="Proteomes" id="UP000432715"/>
    </source>
</evidence>
<proteinExistence type="predicted"/>
<dbReference type="Proteomes" id="UP000432715">
    <property type="component" value="Unassembled WGS sequence"/>
</dbReference>
<evidence type="ECO:0000313" key="2">
    <source>
        <dbReference type="EMBL" id="KAB3532916.1"/>
    </source>
</evidence>
<dbReference type="Gene3D" id="3.30.1180.10">
    <property type="match status" value="1"/>
</dbReference>
<protein>
    <submittedName>
        <fullName evidence="2">DegV family protein</fullName>
    </submittedName>
</protein>
<keyword evidence="3" id="KW-1185">Reference proteome</keyword>
<evidence type="ECO:0000256" key="1">
    <source>
        <dbReference type="ARBA" id="ARBA00023121"/>
    </source>
</evidence>
<dbReference type="Gene3D" id="3.40.50.10170">
    <property type="match status" value="1"/>
</dbReference>
<organism evidence="2 3">
    <name type="scientific">Alkaliphilus pronyensis</name>
    <dbReference type="NCBI Taxonomy" id="1482732"/>
    <lineage>
        <taxon>Bacteria</taxon>
        <taxon>Bacillati</taxon>
        <taxon>Bacillota</taxon>
        <taxon>Clostridia</taxon>
        <taxon>Peptostreptococcales</taxon>
        <taxon>Natronincolaceae</taxon>
        <taxon>Alkaliphilus</taxon>
    </lineage>
</organism>
<dbReference type="AlphaFoldDB" id="A0A6I0F7L0"/>
<dbReference type="SUPFAM" id="SSF82549">
    <property type="entry name" value="DAK1/DegV-like"/>
    <property type="match status" value="1"/>
</dbReference>
<dbReference type="InterPro" id="IPR043168">
    <property type="entry name" value="DegV_C"/>
</dbReference>
<dbReference type="Pfam" id="PF02645">
    <property type="entry name" value="DegV"/>
    <property type="match status" value="1"/>
</dbReference>
<reference evidence="2 3" key="1">
    <citation type="submission" date="2019-10" db="EMBL/GenBank/DDBJ databases">
        <title>Alkaliphilus serpentinus sp. nov. and Alkaliphilus pronyensis sp. nov., two novel anaerobic alkaliphilic species isolated from the serpentinized-hosted hydrothermal field of the Prony Bay (New Caledonia).</title>
        <authorList>
            <person name="Postec A."/>
        </authorList>
    </citation>
    <scope>NUCLEOTIDE SEQUENCE [LARGE SCALE GENOMIC DNA]</scope>
    <source>
        <strain evidence="2 3">LacV</strain>
    </source>
</reference>
<name>A0A6I0F7L0_9FIRM</name>
<dbReference type="EMBL" id="WBZC01000044">
    <property type="protein sequence ID" value="KAB3532916.1"/>
    <property type="molecule type" value="Genomic_DNA"/>
</dbReference>
<dbReference type="OrthoDB" id="9780216at2"/>